<sequence length="74" mass="8222">MEHTAECTCTFNHDDDIIFCPLHDAAPELLEALESMFNVEGAARIGAESGALRGLDWKYHFDKARDAIKAARKS</sequence>
<gene>
    <name evidence="1" type="ORF">LCGC14_2449560</name>
</gene>
<name>A0A0F9DTL4_9ZZZZ</name>
<accession>A0A0F9DTL4</accession>
<proteinExistence type="predicted"/>
<evidence type="ECO:0000313" key="1">
    <source>
        <dbReference type="EMBL" id="KKL21026.1"/>
    </source>
</evidence>
<reference evidence="1" key="1">
    <citation type="journal article" date="2015" name="Nature">
        <title>Complex archaea that bridge the gap between prokaryotes and eukaryotes.</title>
        <authorList>
            <person name="Spang A."/>
            <person name="Saw J.H."/>
            <person name="Jorgensen S.L."/>
            <person name="Zaremba-Niedzwiedzka K."/>
            <person name="Martijn J."/>
            <person name="Lind A.E."/>
            <person name="van Eijk R."/>
            <person name="Schleper C."/>
            <person name="Guy L."/>
            <person name="Ettema T.J."/>
        </authorList>
    </citation>
    <scope>NUCLEOTIDE SEQUENCE</scope>
</reference>
<protein>
    <submittedName>
        <fullName evidence="1">Uncharacterized protein</fullName>
    </submittedName>
</protein>
<comment type="caution">
    <text evidence="1">The sequence shown here is derived from an EMBL/GenBank/DDBJ whole genome shotgun (WGS) entry which is preliminary data.</text>
</comment>
<dbReference type="AlphaFoldDB" id="A0A0F9DTL4"/>
<dbReference type="EMBL" id="LAZR01037879">
    <property type="protein sequence ID" value="KKL21026.1"/>
    <property type="molecule type" value="Genomic_DNA"/>
</dbReference>
<organism evidence="1">
    <name type="scientific">marine sediment metagenome</name>
    <dbReference type="NCBI Taxonomy" id="412755"/>
    <lineage>
        <taxon>unclassified sequences</taxon>
        <taxon>metagenomes</taxon>
        <taxon>ecological metagenomes</taxon>
    </lineage>
</organism>